<dbReference type="EMBL" id="AKHW03006769">
    <property type="protein sequence ID" value="KYO18898.1"/>
    <property type="molecule type" value="Genomic_DNA"/>
</dbReference>
<dbReference type="AlphaFoldDB" id="A0A151M327"/>
<protein>
    <recommendedName>
        <fullName evidence="3">DDE Tnp4 domain-containing protein</fullName>
    </recommendedName>
</protein>
<evidence type="ECO:0000313" key="1">
    <source>
        <dbReference type="EMBL" id="KYO18898.1"/>
    </source>
</evidence>
<accession>A0A151M327</accession>
<keyword evidence="2" id="KW-1185">Reference proteome</keyword>
<evidence type="ECO:0000313" key="2">
    <source>
        <dbReference type="Proteomes" id="UP000050525"/>
    </source>
</evidence>
<evidence type="ECO:0008006" key="3">
    <source>
        <dbReference type="Google" id="ProtNLM"/>
    </source>
</evidence>
<name>A0A151M327_ALLMI</name>
<comment type="caution">
    <text evidence="1">The sequence shown here is derived from an EMBL/GenBank/DDBJ whole genome shotgun (WGS) entry which is preliminary data.</text>
</comment>
<gene>
    <name evidence="1" type="ORF">Y1Q_0018878</name>
</gene>
<organism evidence="1 2">
    <name type="scientific">Alligator mississippiensis</name>
    <name type="common">American alligator</name>
    <dbReference type="NCBI Taxonomy" id="8496"/>
    <lineage>
        <taxon>Eukaryota</taxon>
        <taxon>Metazoa</taxon>
        <taxon>Chordata</taxon>
        <taxon>Craniata</taxon>
        <taxon>Vertebrata</taxon>
        <taxon>Euteleostomi</taxon>
        <taxon>Archelosauria</taxon>
        <taxon>Archosauria</taxon>
        <taxon>Crocodylia</taxon>
        <taxon>Alligatoridae</taxon>
        <taxon>Alligatorinae</taxon>
        <taxon>Alligator</taxon>
    </lineage>
</organism>
<proteinExistence type="predicted"/>
<dbReference type="Proteomes" id="UP000050525">
    <property type="component" value="Unassembled WGS sequence"/>
</dbReference>
<sequence>MDIVAQVAPHITCQDVRMRPLLTLEKRVAITIMKLATPSSYRCIINQIGMGKTTADEAIWDVRLVIQDVLTNRFIHHINL</sequence>
<reference evidence="1 2" key="1">
    <citation type="journal article" date="2012" name="Genome Biol.">
        <title>Sequencing three crocodilian genomes to illuminate the evolution of archosaurs and amniotes.</title>
        <authorList>
            <person name="St John J.A."/>
            <person name="Braun E.L."/>
            <person name="Isberg S.R."/>
            <person name="Miles L.G."/>
            <person name="Chong A.Y."/>
            <person name="Gongora J."/>
            <person name="Dalzell P."/>
            <person name="Moran C."/>
            <person name="Bed'hom B."/>
            <person name="Abzhanov A."/>
            <person name="Burgess S.C."/>
            <person name="Cooksey A.M."/>
            <person name="Castoe T.A."/>
            <person name="Crawford N.G."/>
            <person name="Densmore L.D."/>
            <person name="Drew J.C."/>
            <person name="Edwards S.V."/>
            <person name="Faircloth B.C."/>
            <person name="Fujita M.K."/>
            <person name="Greenwold M.J."/>
            <person name="Hoffmann F.G."/>
            <person name="Howard J.M."/>
            <person name="Iguchi T."/>
            <person name="Janes D.E."/>
            <person name="Khan S.Y."/>
            <person name="Kohno S."/>
            <person name="de Koning A.J."/>
            <person name="Lance S.L."/>
            <person name="McCarthy F.M."/>
            <person name="McCormack J.E."/>
            <person name="Merchant M.E."/>
            <person name="Peterson D.G."/>
            <person name="Pollock D.D."/>
            <person name="Pourmand N."/>
            <person name="Raney B.J."/>
            <person name="Roessler K.A."/>
            <person name="Sanford J.R."/>
            <person name="Sawyer R.H."/>
            <person name="Schmidt C.J."/>
            <person name="Triplett E.W."/>
            <person name="Tuberville T.D."/>
            <person name="Venegas-Anaya M."/>
            <person name="Howard J.T."/>
            <person name="Jarvis E.D."/>
            <person name="Guillette L.J.Jr."/>
            <person name="Glenn T.C."/>
            <person name="Green R.E."/>
            <person name="Ray D.A."/>
        </authorList>
    </citation>
    <scope>NUCLEOTIDE SEQUENCE [LARGE SCALE GENOMIC DNA]</scope>
    <source>
        <strain evidence="1">KSC_2009_1</strain>
    </source>
</reference>